<evidence type="ECO:0000313" key="10">
    <source>
        <dbReference type="EMBL" id="OHX64446.1"/>
    </source>
</evidence>
<evidence type="ECO:0000256" key="7">
    <source>
        <dbReference type="ARBA" id="ARBA00023136"/>
    </source>
</evidence>
<comment type="subcellular location">
    <subcellularLocation>
        <location evidence="1">Cell membrane</location>
        <topology evidence="1">Multi-pass membrane protein</topology>
    </subcellularLocation>
</comment>
<keyword evidence="2" id="KW-1003">Cell membrane</keyword>
<organism evidence="10 11">
    <name type="scientific">Flammeovirga pacifica</name>
    <dbReference type="NCBI Taxonomy" id="915059"/>
    <lineage>
        <taxon>Bacteria</taxon>
        <taxon>Pseudomonadati</taxon>
        <taxon>Bacteroidota</taxon>
        <taxon>Cytophagia</taxon>
        <taxon>Cytophagales</taxon>
        <taxon>Flammeovirgaceae</taxon>
        <taxon>Flammeovirga</taxon>
    </lineage>
</organism>
<keyword evidence="11" id="KW-1185">Reference proteome</keyword>
<dbReference type="GO" id="GO:0009103">
    <property type="term" value="P:lipopolysaccharide biosynthetic process"/>
    <property type="evidence" value="ECO:0007669"/>
    <property type="project" value="UniProtKB-ARBA"/>
</dbReference>
<feature type="transmembrane region" description="Helical" evidence="8">
    <location>
        <begin position="364"/>
        <end position="380"/>
    </location>
</feature>
<dbReference type="EMBL" id="JRYR02000002">
    <property type="protein sequence ID" value="OHX64446.1"/>
    <property type="molecule type" value="Genomic_DNA"/>
</dbReference>
<evidence type="ECO:0000256" key="1">
    <source>
        <dbReference type="ARBA" id="ARBA00004651"/>
    </source>
</evidence>
<dbReference type="GO" id="GO:0016763">
    <property type="term" value="F:pentosyltransferase activity"/>
    <property type="evidence" value="ECO:0007669"/>
    <property type="project" value="TreeGrafter"/>
</dbReference>
<reference evidence="10 11" key="1">
    <citation type="journal article" date="2012" name="Int. J. Syst. Evol. Microbiol.">
        <title>Flammeovirga pacifica sp. nov., isolated from deep-sea sediment.</title>
        <authorList>
            <person name="Xu H."/>
            <person name="Fu Y."/>
            <person name="Yang N."/>
            <person name="Ding Z."/>
            <person name="Lai Q."/>
            <person name="Zeng R."/>
        </authorList>
    </citation>
    <scope>NUCLEOTIDE SEQUENCE [LARGE SCALE GENOMIC DNA]</scope>
    <source>
        <strain evidence="11">DSM 24597 / LMG 26175 / WPAGA1</strain>
    </source>
</reference>
<dbReference type="AlphaFoldDB" id="A0A1S1YTV6"/>
<dbReference type="RefSeq" id="WP_044227608.1">
    <property type="nucleotide sequence ID" value="NZ_JRYR02000002.1"/>
</dbReference>
<proteinExistence type="predicted"/>
<dbReference type="InterPro" id="IPR038731">
    <property type="entry name" value="RgtA/B/C-like"/>
</dbReference>
<feature type="transmembrane region" description="Helical" evidence="8">
    <location>
        <begin position="114"/>
        <end position="133"/>
    </location>
</feature>
<feature type="domain" description="Glycosyltransferase RgtA/B/C/D-like" evidence="9">
    <location>
        <begin position="70"/>
        <end position="220"/>
    </location>
</feature>
<evidence type="ECO:0000256" key="3">
    <source>
        <dbReference type="ARBA" id="ARBA00022676"/>
    </source>
</evidence>
<protein>
    <recommendedName>
        <fullName evidence="9">Glycosyltransferase RgtA/B/C/D-like domain-containing protein</fullName>
    </recommendedName>
</protein>
<accession>A0A1S1YTV6</accession>
<dbReference type="STRING" id="915059.NH26_22945"/>
<dbReference type="OrthoDB" id="844784at2"/>
<keyword evidence="3" id="KW-0328">Glycosyltransferase</keyword>
<evidence type="ECO:0000256" key="4">
    <source>
        <dbReference type="ARBA" id="ARBA00022679"/>
    </source>
</evidence>
<evidence type="ECO:0000259" key="9">
    <source>
        <dbReference type="Pfam" id="PF13231"/>
    </source>
</evidence>
<dbReference type="InterPro" id="IPR050297">
    <property type="entry name" value="LipidA_mod_glycosyltrf_83"/>
</dbReference>
<feature type="transmembrane region" description="Helical" evidence="8">
    <location>
        <begin position="7"/>
        <end position="26"/>
    </location>
</feature>
<feature type="transmembrane region" description="Helical" evidence="8">
    <location>
        <begin position="204"/>
        <end position="223"/>
    </location>
</feature>
<evidence type="ECO:0000256" key="5">
    <source>
        <dbReference type="ARBA" id="ARBA00022692"/>
    </source>
</evidence>
<feature type="transmembrane region" description="Helical" evidence="8">
    <location>
        <begin position="386"/>
        <end position="409"/>
    </location>
</feature>
<keyword evidence="7 8" id="KW-0472">Membrane</keyword>
<feature type="transmembrane region" description="Helical" evidence="8">
    <location>
        <begin position="244"/>
        <end position="265"/>
    </location>
</feature>
<feature type="transmembrane region" description="Helical" evidence="8">
    <location>
        <begin position="339"/>
        <end position="357"/>
    </location>
</feature>
<evidence type="ECO:0000256" key="8">
    <source>
        <dbReference type="SAM" id="Phobius"/>
    </source>
</evidence>
<dbReference type="GO" id="GO:0005886">
    <property type="term" value="C:plasma membrane"/>
    <property type="evidence" value="ECO:0007669"/>
    <property type="project" value="UniProtKB-SubCell"/>
</dbReference>
<keyword evidence="5 8" id="KW-0812">Transmembrane</keyword>
<dbReference type="Pfam" id="PF13231">
    <property type="entry name" value="PMT_2"/>
    <property type="match status" value="1"/>
</dbReference>
<evidence type="ECO:0000256" key="2">
    <source>
        <dbReference type="ARBA" id="ARBA00022475"/>
    </source>
</evidence>
<evidence type="ECO:0000313" key="11">
    <source>
        <dbReference type="Proteomes" id="UP000179797"/>
    </source>
</evidence>
<evidence type="ECO:0000256" key="6">
    <source>
        <dbReference type="ARBA" id="ARBA00022989"/>
    </source>
</evidence>
<feature type="transmembrane region" description="Helical" evidence="8">
    <location>
        <begin position="168"/>
        <end position="198"/>
    </location>
</feature>
<keyword evidence="4" id="KW-0808">Transferase</keyword>
<feature type="transmembrane region" description="Helical" evidence="8">
    <location>
        <begin position="271"/>
        <end position="291"/>
    </location>
</feature>
<sequence length="580" mass="67097">MKLYNKLPPLIVYVFFLWFILTSININKAFHIDDTFHLEAAEWIRNNPLKPMSGLINWGDQKEAIYEFNQPPLFFYFVSLSLTIFGDSEIFLHLFFSIFTFIALLFFSKLSNFLKVRSPFLLLTIFAFCPAFIVNQNLMTDVPILAISLVVMYCLLKGQNRDSFKYYLLSSIILSIGLLIKYTLLPLLLVILITILATGKFKKSVVVVVPLVVLLIWSIWNLFEFNFIHLFFRTTSISGLNQNNILAFMATLGAVTIITVVYIYNLIPSKITSLLIISSSAFFLLLIPLVYFDIIKEARFNSLLNYIFIINGTLLTLLICYQVIHSLISQRENFLRSPFFSLALYIIGVSAFIVLFAPFNATRHVLLLIPFILLFGHTFLERTPTIINTIMVITTIIVGLLLGISDWLYADFYRKNSQNLSFKNQKVWSIGHWGWQWYSKKTGMIIYSEEEEFNIREGEIIIIPKDVSSQKLSKDIQLDTIQFITETPTFFTFFSGKNFASMYNSFRDKPSWSLSKMPIDTIFICQVTKELEIEDIVNRIKSDDKRLFEMKNKALNKGISFDSLLMMEATRALDKKRNSK</sequence>
<comment type="caution">
    <text evidence="10">The sequence shown here is derived from an EMBL/GenBank/DDBJ whole genome shotgun (WGS) entry which is preliminary data.</text>
</comment>
<feature type="transmembrane region" description="Helical" evidence="8">
    <location>
        <begin position="303"/>
        <end position="324"/>
    </location>
</feature>
<dbReference type="Proteomes" id="UP000179797">
    <property type="component" value="Unassembled WGS sequence"/>
</dbReference>
<gene>
    <name evidence="10" type="ORF">NH26_22945</name>
</gene>
<feature type="transmembrane region" description="Helical" evidence="8">
    <location>
        <begin position="90"/>
        <end position="107"/>
    </location>
</feature>
<dbReference type="PANTHER" id="PTHR33908">
    <property type="entry name" value="MANNOSYLTRANSFERASE YKCB-RELATED"/>
    <property type="match status" value="1"/>
</dbReference>
<keyword evidence="6 8" id="KW-1133">Transmembrane helix</keyword>
<name>A0A1S1YTV6_FLAPC</name>
<dbReference type="PANTHER" id="PTHR33908:SF11">
    <property type="entry name" value="MEMBRANE PROTEIN"/>
    <property type="match status" value="1"/>
</dbReference>